<sequence>MAQKKDYYEVLGLTKSASADEIKAAYRKMAMKWHPDRWVNASEAEKKTAEENFKEAAEAYSVLSDPDKKARYDQFGFAGDQMGGGGGFDFGGFDIFDIFRSAFGGSGFDFGFGGSSQGGTQRTYRGRDIRTSIKLTLEEIATGCEKEVTIERNRPCPDCQGRGAKSEADIKTCPTCNGRGQTQRVVNSLFGRAVSYETCPQCGGEGRVITNPCRRCNGTGLERRRETVRVKIPAGVEEGMQVTVRGEGHAAMHGGTNGDLLVVIKEEAHSNLRRDGNNLFYTRIISVMDAMLGCEISVPCLDGSYKVKLDPGTQSGTVIKLRGKGLPSVQGYGRGVGDLYAKILVWIPRKLSRSEKEAMESMRSSSTFTPDLSRDDKAIFDKEKNIF</sequence>
<evidence type="ECO:0000313" key="15">
    <source>
        <dbReference type="EMBL" id="AGH13515.1"/>
    </source>
</evidence>
<feature type="binding site" evidence="11">
    <location>
        <position position="176"/>
    </location>
    <ligand>
        <name>Zn(2+)</name>
        <dbReference type="ChEBI" id="CHEBI:29105"/>
        <label>2</label>
    </ligand>
</feature>
<evidence type="ECO:0000256" key="10">
    <source>
        <dbReference type="ARBA" id="ARBA00067609"/>
    </source>
</evidence>
<dbReference type="InterPro" id="IPR012724">
    <property type="entry name" value="DnaJ"/>
</dbReference>
<dbReference type="EMBL" id="JX163906">
    <property type="protein sequence ID" value="AGH13515.1"/>
    <property type="molecule type" value="Genomic_DNA"/>
</dbReference>
<evidence type="ECO:0000256" key="2">
    <source>
        <dbReference type="ARBA" id="ARBA00022705"/>
    </source>
</evidence>
<feature type="repeat" description="CXXCXGXG motif" evidence="11">
    <location>
        <begin position="173"/>
        <end position="180"/>
    </location>
</feature>
<keyword evidence="6 11" id="KW-0862">Zinc</keyword>
<evidence type="ECO:0000256" key="1">
    <source>
        <dbReference type="ARBA" id="ARBA00022490"/>
    </source>
</evidence>
<dbReference type="GO" id="GO:0008270">
    <property type="term" value="F:zinc ion binding"/>
    <property type="evidence" value="ECO:0007669"/>
    <property type="project" value="UniProtKB-UniRule"/>
</dbReference>
<evidence type="ECO:0000256" key="8">
    <source>
        <dbReference type="ARBA" id="ARBA00023186"/>
    </source>
</evidence>
<dbReference type="GO" id="GO:0031072">
    <property type="term" value="F:heat shock protein binding"/>
    <property type="evidence" value="ECO:0007669"/>
    <property type="project" value="InterPro"/>
</dbReference>
<feature type="domain" description="CR-type" evidence="14">
    <location>
        <begin position="143"/>
        <end position="225"/>
    </location>
</feature>
<dbReference type="Pfam" id="PF01556">
    <property type="entry name" value="DnaJ_C"/>
    <property type="match status" value="1"/>
</dbReference>
<dbReference type="GO" id="GO:0005524">
    <property type="term" value="F:ATP binding"/>
    <property type="evidence" value="ECO:0007669"/>
    <property type="project" value="InterPro"/>
</dbReference>
<keyword evidence="7 11" id="KW-0346">Stress response</keyword>
<dbReference type="PROSITE" id="PS51188">
    <property type="entry name" value="ZF_CR"/>
    <property type="match status" value="1"/>
</dbReference>
<keyword evidence="4 11" id="KW-0677">Repeat</keyword>
<comment type="subcellular location">
    <subcellularLocation>
        <location evidence="11">Cytoplasm</location>
    </subcellularLocation>
</comment>
<feature type="repeat" description="CXXCXGXG motif" evidence="11">
    <location>
        <begin position="156"/>
        <end position="163"/>
    </location>
</feature>
<dbReference type="CDD" id="cd10747">
    <property type="entry name" value="DnaJ_C"/>
    <property type="match status" value="1"/>
</dbReference>
<dbReference type="PROSITE" id="PS00636">
    <property type="entry name" value="DNAJ_1"/>
    <property type="match status" value="1"/>
</dbReference>
<dbReference type="InterPro" id="IPR036869">
    <property type="entry name" value="J_dom_sf"/>
</dbReference>
<dbReference type="InterPro" id="IPR001623">
    <property type="entry name" value="DnaJ_domain"/>
</dbReference>
<evidence type="ECO:0000259" key="13">
    <source>
        <dbReference type="PROSITE" id="PS50076"/>
    </source>
</evidence>
<dbReference type="GO" id="GO:0009408">
    <property type="term" value="P:response to heat"/>
    <property type="evidence" value="ECO:0007669"/>
    <property type="project" value="InterPro"/>
</dbReference>
<dbReference type="InterPro" id="IPR002939">
    <property type="entry name" value="DnaJ_C"/>
</dbReference>
<feature type="binding site" evidence="11">
    <location>
        <position position="202"/>
    </location>
    <ligand>
        <name>Zn(2+)</name>
        <dbReference type="ChEBI" id="CHEBI:29105"/>
        <label>2</label>
    </ligand>
</feature>
<dbReference type="SMART" id="SM00271">
    <property type="entry name" value="DnaJ"/>
    <property type="match status" value="1"/>
</dbReference>
<feature type="binding site" evidence="11">
    <location>
        <position position="213"/>
    </location>
    <ligand>
        <name>Zn(2+)</name>
        <dbReference type="ChEBI" id="CHEBI:29105"/>
        <label>1</label>
    </ligand>
</feature>
<accession>M4PZE2</accession>
<dbReference type="SUPFAM" id="SSF49493">
    <property type="entry name" value="HSP40/DnaJ peptide-binding domain"/>
    <property type="match status" value="2"/>
</dbReference>
<dbReference type="PRINTS" id="PR00625">
    <property type="entry name" value="JDOMAIN"/>
</dbReference>
<keyword evidence="2 11" id="KW-0235">DNA replication</keyword>
<feature type="binding site" evidence="11">
    <location>
        <position position="173"/>
    </location>
    <ligand>
        <name>Zn(2+)</name>
        <dbReference type="ChEBI" id="CHEBI:29105"/>
        <label>2</label>
    </ligand>
</feature>
<dbReference type="GO" id="GO:0051082">
    <property type="term" value="F:unfolded protein binding"/>
    <property type="evidence" value="ECO:0007669"/>
    <property type="project" value="UniProtKB-UniRule"/>
</dbReference>
<dbReference type="FunFam" id="2.60.260.20:FF:000005">
    <property type="entry name" value="Chaperone protein dnaJ 1, mitochondrial"/>
    <property type="match status" value="1"/>
</dbReference>
<feature type="repeat" description="CXXCXGXG motif" evidence="11">
    <location>
        <begin position="213"/>
        <end position="220"/>
    </location>
</feature>
<comment type="subunit">
    <text evidence="11">Homodimer.</text>
</comment>
<dbReference type="SUPFAM" id="SSF57938">
    <property type="entry name" value="DnaJ/Hsp40 cysteine-rich domain"/>
    <property type="match status" value="1"/>
</dbReference>
<feature type="zinc finger region" description="CR-type" evidence="12">
    <location>
        <begin position="143"/>
        <end position="225"/>
    </location>
</feature>
<feature type="binding site" evidence="11">
    <location>
        <position position="159"/>
    </location>
    <ligand>
        <name>Zn(2+)</name>
        <dbReference type="ChEBI" id="CHEBI:29105"/>
        <label>1</label>
    </ligand>
</feature>
<dbReference type="InterPro" id="IPR018253">
    <property type="entry name" value="DnaJ_domain_CS"/>
</dbReference>
<dbReference type="InterPro" id="IPR036410">
    <property type="entry name" value="HSP_DnaJ_Cys-rich_dom_sf"/>
</dbReference>
<evidence type="ECO:0000256" key="6">
    <source>
        <dbReference type="ARBA" id="ARBA00022833"/>
    </source>
</evidence>
<evidence type="ECO:0000256" key="5">
    <source>
        <dbReference type="ARBA" id="ARBA00022771"/>
    </source>
</evidence>
<proteinExistence type="inferred from homology"/>
<dbReference type="Pfam" id="PF00684">
    <property type="entry name" value="DnaJ_CXXCXGXG"/>
    <property type="match status" value="1"/>
</dbReference>
<evidence type="ECO:0000256" key="3">
    <source>
        <dbReference type="ARBA" id="ARBA00022723"/>
    </source>
</evidence>
<feature type="binding site" evidence="11">
    <location>
        <position position="216"/>
    </location>
    <ligand>
        <name>Zn(2+)</name>
        <dbReference type="ChEBI" id="CHEBI:29105"/>
        <label>1</label>
    </ligand>
</feature>
<feature type="binding site" evidence="11">
    <location>
        <position position="199"/>
    </location>
    <ligand>
        <name>Zn(2+)</name>
        <dbReference type="ChEBI" id="CHEBI:29105"/>
        <label>2</label>
    </ligand>
</feature>
<dbReference type="PANTHER" id="PTHR43096">
    <property type="entry name" value="DNAJ HOMOLOG 1, MITOCHONDRIAL-RELATED"/>
    <property type="match status" value="1"/>
</dbReference>
<evidence type="ECO:0000256" key="7">
    <source>
        <dbReference type="ARBA" id="ARBA00023016"/>
    </source>
</evidence>
<dbReference type="GO" id="GO:0042026">
    <property type="term" value="P:protein refolding"/>
    <property type="evidence" value="ECO:0007669"/>
    <property type="project" value="TreeGrafter"/>
</dbReference>
<protein>
    <recommendedName>
        <fullName evidence="10 11">Chaperone protein DnaJ</fullName>
    </recommendedName>
</protein>
<feature type="domain" description="J" evidence="13">
    <location>
        <begin position="6"/>
        <end position="76"/>
    </location>
</feature>
<dbReference type="InterPro" id="IPR001305">
    <property type="entry name" value="HSP_DnaJ_Cys-rich_dom"/>
</dbReference>
<reference evidence="15" key="1">
    <citation type="journal article" date="2012" name="Biotechnol. Biofuels">
        <title>Microbial ?-glucosidases from cow rumen metagenome enhance the saccharification of lignocellulose in combination with commercial cellulase cocktail.</title>
        <authorList>
            <person name="Del Pozo M.V."/>
            <person name="Fernandez-Arrojo L."/>
            <person name="Gil-Martinez J."/>
            <person name="Montesinos A."/>
            <person name="Chernikova T.N."/>
            <person name="Nechitaylo T.Y."/>
            <person name="Waliszek A."/>
            <person name="Tortajada M."/>
            <person name="Rojas A."/>
            <person name="Huws S.A."/>
            <person name="Golyshina O.V."/>
            <person name="Newbold C.J."/>
            <person name="Polaina J."/>
            <person name="Ferrer M."/>
            <person name="Golyshin P.N."/>
        </authorList>
    </citation>
    <scope>NUCLEOTIDE SEQUENCE</scope>
</reference>
<dbReference type="NCBIfam" id="TIGR02349">
    <property type="entry name" value="DnaJ_bact"/>
    <property type="match status" value="1"/>
</dbReference>
<evidence type="ECO:0000256" key="4">
    <source>
        <dbReference type="ARBA" id="ARBA00022737"/>
    </source>
</evidence>
<gene>
    <name evidence="11" type="primary">dnaJ</name>
</gene>
<comment type="similarity">
    <text evidence="9 11">Belongs to the DnaJ family.</text>
</comment>
<keyword evidence="8 11" id="KW-0143">Chaperone</keyword>
<comment type="cofactor">
    <cofactor evidence="11">
        <name>Zn(2+)</name>
        <dbReference type="ChEBI" id="CHEBI:29105"/>
    </cofactor>
    <text evidence="11">Binds 2 Zn(2+) ions per monomer.</text>
</comment>
<organism evidence="15">
    <name type="scientific">uncultured bacterium LAB20</name>
    <dbReference type="NCBI Taxonomy" id="1204709"/>
    <lineage>
        <taxon>Bacteria</taxon>
        <taxon>environmental samples</taxon>
    </lineage>
</organism>
<dbReference type="CDD" id="cd06257">
    <property type="entry name" value="DnaJ"/>
    <property type="match status" value="1"/>
</dbReference>
<name>M4PZE2_9BACT</name>
<dbReference type="NCBIfam" id="NF008035">
    <property type="entry name" value="PRK10767.1"/>
    <property type="match status" value="1"/>
</dbReference>
<dbReference type="GO" id="GO:0006260">
    <property type="term" value="P:DNA replication"/>
    <property type="evidence" value="ECO:0007669"/>
    <property type="project" value="UniProtKB-KW"/>
</dbReference>
<dbReference type="PANTHER" id="PTHR43096:SF48">
    <property type="entry name" value="CHAPERONE PROTEIN DNAJ"/>
    <property type="match status" value="1"/>
</dbReference>
<keyword evidence="1 11" id="KW-0963">Cytoplasm</keyword>
<evidence type="ECO:0000256" key="12">
    <source>
        <dbReference type="PROSITE-ProRule" id="PRU00546"/>
    </source>
</evidence>
<dbReference type="Gene3D" id="2.60.260.20">
    <property type="entry name" value="Urease metallochaperone UreE, N-terminal domain"/>
    <property type="match status" value="2"/>
</dbReference>
<evidence type="ECO:0000256" key="9">
    <source>
        <dbReference type="ARBA" id="ARBA00061004"/>
    </source>
</evidence>
<dbReference type="GO" id="GO:0005737">
    <property type="term" value="C:cytoplasm"/>
    <property type="evidence" value="ECO:0007669"/>
    <property type="project" value="UniProtKB-SubCell"/>
</dbReference>
<dbReference type="FunFam" id="2.10.230.10:FF:000002">
    <property type="entry name" value="Molecular chaperone DnaJ"/>
    <property type="match status" value="1"/>
</dbReference>
<feature type="repeat" description="CXXCXGXG motif" evidence="11">
    <location>
        <begin position="199"/>
        <end position="206"/>
    </location>
</feature>
<dbReference type="InterPro" id="IPR008971">
    <property type="entry name" value="HSP40/DnaJ_pept-bd"/>
</dbReference>
<dbReference type="PROSITE" id="PS50076">
    <property type="entry name" value="DNAJ_2"/>
    <property type="match status" value="1"/>
</dbReference>
<dbReference type="HAMAP" id="MF_01152">
    <property type="entry name" value="DnaJ"/>
    <property type="match status" value="1"/>
</dbReference>
<evidence type="ECO:0000256" key="11">
    <source>
        <dbReference type="HAMAP-Rule" id="MF_01152"/>
    </source>
</evidence>
<evidence type="ECO:0000259" key="14">
    <source>
        <dbReference type="PROSITE" id="PS51188"/>
    </source>
</evidence>
<comment type="function">
    <text evidence="11">Participates actively in the response to hyperosmotic and heat shock by preventing the aggregation of stress-denatured proteins and by disaggregating proteins, also in an autonomous, DnaK-independent fashion. Unfolded proteins bind initially to DnaJ; upon interaction with the DnaJ-bound protein, DnaK hydrolyzes its bound ATP, resulting in the formation of a stable complex. GrpE releases ADP from DnaK; ATP binding to DnaK triggers the release of the substrate protein, thus completing the reaction cycle. Several rounds of ATP-dependent interactions between DnaJ, DnaK and GrpE are required for fully efficient folding. Also involved, together with DnaK and GrpE, in the DNA replication of plasmids through activation of initiation proteins.</text>
</comment>
<comment type="domain">
    <text evidence="11">The J domain is necessary and sufficient to stimulate DnaK ATPase activity. Zinc center 1 plays an important role in the autonomous, DnaK-independent chaperone activity of DnaJ. Zinc center 2 is essential for interaction with DnaK and for DnaJ activity.</text>
</comment>
<dbReference type="AlphaFoldDB" id="M4PZE2"/>
<dbReference type="SUPFAM" id="SSF46565">
    <property type="entry name" value="Chaperone J-domain"/>
    <property type="match status" value="1"/>
</dbReference>
<dbReference type="CDD" id="cd10719">
    <property type="entry name" value="DnaJ_zf"/>
    <property type="match status" value="1"/>
</dbReference>
<dbReference type="Gene3D" id="2.10.230.10">
    <property type="entry name" value="Heat shock protein DnaJ, cysteine-rich domain"/>
    <property type="match status" value="1"/>
</dbReference>
<dbReference type="Pfam" id="PF00226">
    <property type="entry name" value="DnaJ"/>
    <property type="match status" value="1"/>
</dbReference>
<keyword evidence="3 11" id="KW-0479">Metal-binding</keyword>
<keyword evidence="5 11" id="KW-0863">Zinc-finger</keyword>
<dbReference type="Gene3D" id="1.10.287.110">
    <property type="entry name" value="DnaJ domain"/>
    <property type="match status" value="1"/>
</dbReference>
<feature type="binding site" evidence="11">
    <location>
        <position position="156"/>
    </location>
    <ligand>
        <name>Zn(2+)</name>
        <dbReference type="ChEBI" id="CHEBI:29105"/>
        <label>1</label>
    </ligand>
</feature>